<evidence type="ECO:0000313" key="2">
    <source>
        <dbReference type="EMBL" id="KAF6298924.1"/>
    </source>
</evidence>
<name>A0A7J7TDV2_RHIFE</name>
<protein>
    <submittedName>
        <fullName evidence="2">Uncharacterized protein</fullName>
    </submittedName>
</protein>
<accession>A0A7J7TDV2</accession>
<dbReference type="AlphaFoldDB" id="A0A7J7TDV2"/>
<feature type="region of interest" description="Disordered" evidence="1">
    <location>
        <begin position="1"/>
        <end position="27"/>
    </location>
</feature>
<organism evidence="2 3">
    <name type="scientific">Rhinolophus ferrumequinum</name>
    <name type="common">Greater horseshoe bat</name>
    <dbReference type="NCBI Taxonomy" id="59479"/>
    <lineage>
        <taxon>Eukaryota</taxon>
        <taxon>Metazoa</taxon>
        <taxon>Chordata</taxon>
        <taxon>Craniata</taxon>
        <taxon>Vertebrata</taxon>
        <taxon>Euteleostomi</taxon>
        <taxon>Mammalia</taxon>
        <taxon>Eutheria</taxon>
        <taxon>Laurasiatheria</taxon>
        <taxon>Chiroptera</taxon>
        <taxon>Yinpterochiroptera</taxon>
        <taxon>Rhinolophoidea</taxon>
        <taxon>Rhinolophidae</taxon>
        <taxon>Rhinolophinae</taxon>
        <taxon>Rhinolophus</taxon>
    </lineage>
</organism>
<proteinExistence type="predicted"/>
<evidence type="ECO:0000256" key="1">
    <source>
        <dbReference type="SAM" id="MobiDB-lite"/>
    </source>
</evidence>
<gene>
    <name evidence="2" type="ORF">mRhiFer1_008959</name>
</gene>
<comment type="caution">
    <text evidence="2">The sequence shown here is derived from an EMBL/GenBank/DDBJ whole genome shotgun (WGS) entry which is preliminary data.</text>
</comment>
<dbReference type="Proteomes" id="UP000585614">
    <property type="component" value="Unassembled WGS sequence"/>
</dbReference>
<sequence length="122" mass="13150">MSYPTLPLSRDGVSPGEEVPRDTIGSDESCSGHSLLCSLNLKEKPQGHFTQSPASKPLKAGTSVCQISRKGDCPASLEHPRLLILTLQLSLASLQQERRAVNGKSVPVAGWTQRQCKNQEAL</sequence>
<reference evidence="2 3" key="1">
    <citation type="journal article" date="2020" name="Nature">
        <title>Six reference-quality genomes reveal evolution of bat adaptations.</title>
        <authorList>
            <person name="Jebb D."/>
            <person name="Huang Z."/>
            <person name="Pippel M."/>
            <person name="Hughes G.M."/>
            <person name="Lavrichenko K."/>
            <person name="Devanna P."/>
            <person name="Winkler S."/>
            <person name="Jermiin L.S."/>
            <person name="Skirmuntt E.C."/>
            <person name="Katzourakis A."/>
            <person name="Burkitt-Gray L."/>
            <person name="Ray D.A."/>
            <person name="Sullivan K.A.M."/>
            <person name="Roscito J.G."/>
            <person name="Kirilenko B.M."/>
            <person name="Davalos L.M."/>
            <person name="Corthals A.P."/>
            <person name="Power M.L."/>
            <person name="Jones G."/>
            <person name="Ransome R.D."/>
            <person name="Dechmann D.K.N."/>
            <person name="Locatelli A.G."/>
            <person name="Puechmaille S.J."/>
            <person name="Fedrigo O."/>
            <person name="Jarvis E.D."/>
            <person name="Hiller M."/>
            <person name="Vernes S.C."/>
            <person name="Myers E.W."/>
            <person name="Teeling E.C."/>
        </authorList>
    </citation>
    <scope>NUCLEOTIDE SEQUENCE [LARGE SCALE GENOMIC DNA]</scope>
    <source>
        <strain evidence="2">MRhiFer1</strain>
        <tissue evidence="2">Lung</tissue>
    </source>
</reference>
<evidence type="ECO:0000313" key="3">
    <source>
        <dbReference type="Proteomes" id="UP000585614"/>
    </source>
</evidence>
<dbReference type="EMBL" id="JACAGC010000020">
    <property type="protein sequence ID" value="KAF6298924.1"/>
    <property type="molecule type" value="Genomic_DNA"/>
</dbReference>